<evidence type="ECO:0000313" key="2">
    <source>
        <dbReference type="EMBL" id="PPQ84917.1"/>
    </source>
</evidence>
<dbReference type="OrthoDB" id="3350619at2759"/>
<keyword evidence="3" id="KW-1185">Reference proteome</keyword>
<keyword evidence="1" id="KW-0472">Membrane</keyword>
<evidence type="ECO:0008006" key="4">
    <source>
        <dbReference type="Google" id="ProtNLM"/>
    </source>
</evidence>
<reference evidence="2 3" key="1">
    <citation type="journal article" date="2018" name="Evol. Lett.">
        <title>Horizontal gene cluster transfer increased hallucinogenic mushroom diversity.</title>
        <authorList>
            <person name="Reynolds H.T."/>
            <person name="Vijayakumar V."/>
            <person name="Gluck-Thaler E."/>
            <person name="Korotkin H.B."/>
            <person name="Matheny P.B."/>
            <person name="Slot J.C."/>
        </authorList>
    </citation>
    <scope>NUCLEOTIDE SEQUENCE [LARGE SCALE GENOMIC DNA]</scope>
    <source>
        <strain evidence="2 3">2631</strain>
    </source>
</reference>
<protein>
    <recommendedName>
        <fullName evidence="4">Ubiquitin 3 binding protein But2 C-terminal domain-containing protein</fullName>
    </recommendedName>
</protein>
<keyword evidence="1" id="KW-1133">Transmembrane helix</keyword>
<dbReference type="InParanoid" id="A0A409X2D7"/>
<evidence type="ECO:0000256" key="1">
    <source>
        <dbReference type="SAM" id="Phobius"/>
    </source>
</evidence>
<dbReference type="EMBL" id="NHYD01002787">
    <property type="protein sequence ID" value="PPQ84917.1"/>
    <property type="molecule type" value="Genomic_DNA"/>
</dbReference>
<name>A0A409X2D7_PSICY</name>
<evidence type="ECO:0000313" key="3">
    <source>
        <dbReference type="Proteomes" id="UP000283269"/>
    </source>
</evidence>
<comment type="caution">
    <text evidence="2">The sequence shown here is derived from an EMBL/GenBank/DDBJ whole genome shotgun (WGS) entry which is preliminary data.</text>
</comment>
<keyword evidence="1" id="KW-0812">Transmembrane</keyword>
<dbReference type="Proteomes" id="UP000283269">
    <property type="component" value="Unassembled WGS sequence"/>
</dbReference>
<sequence>MIIYNENKPAPIKLSQVCYSQLARGYAILCTVLILFFTYLDITIKVVMPRHTSSREESLQVDCEKAVARYDIYIDEECIGYEETVYLQEGSYCSNVLATWAVTICIICTVVNCLIALELPDFAPSLLEPSFSITREQYCLLRQFSPSIVPDDDDIPKPMHDVASGTIISYPQALAQVNLAANQYVNHNDDSLSGGRLCVNRTSSIILQFTAVDFGVEHCELKLRLKSDNLFSGTAAAAATASPFSISIYQLEQFRLLDARTLAQSKPPTRLMNFGNYEITRSAPINWNESFSCAWGEVLTFEVACSETDVETTSTGDCTLEWLQRKDHEDPYNSKTAFSPYQHLKLIYHPQSSSWYSTLLTSPAKSLFRCSILLILKPQWSAQFLAVYYDASHDAYTGLDGIIDNP</sequence>
<gene>
    <name evidence="2" type="ORF">CVT25_004585</name>
</gene>
<accession>A0A409X2D7</accession>
<feature type="transmembrane region" description="Helical" evidence="1">
    <location>
        <begin position="21"/>
        <end position="40"/>
    </location>
</feature>
<dbReference type="AlphaFoldDB" id="A0A409X2D7"/>
<proteinExistence type="predicted"/>
<organism evidence="2 3">
    <name type="scientific">Psilocybe cyanescens</name>
    <dbReference type="NCBI Taxonomy" id="93625"/>
    <lineage>
        <taxon>Eukaryota</taxon>
        <taxon>Fungi</taxon>
        <taxon>Dikarya</taxon>
        <taxon>Basidiomycota</taxon>
        <taxon>Agaricomycotina</taxon>
        <taxon>Agaricomycetes</taxon>
        <taxon>Agaricomycetidae</taxon>
        <taxon>Agaricales</taxon>
        <taxon>Agaricineae</taxon>
        <taxon>Strophariaceae</taxon>
        <taxon>Psilocybe</taxon>
    </lineage>
</organism>